<dbReference type="Pfam" id="PF02498">
    <property type="entry name" value="Bro-N"/>
    <property type="match status" value="1"/>
</dbReference>
<keyword evidence="3" id="KW-1185">Reference proteome</keyword>
<gene>
    <name evidence="2" type="ORF">PEVE_00035471</name>
</gene>
<dbReference type="EMBL" id="CALNXI010000055">
    <property type="protein sequence ID" value="CAH3017130.1"/>
    <property type="molecule type" value="Genomic_DNA"/>
</dbReference>
<proteinExistence type="predicted"/>
<sequence length="126" mass="14574">VWFKGKDIALILGYSDTDQALRKHTDNEDRKSYPVKTTGQVRCQHWVTSQVLPSIRKFGNNKLFDNPNNKMSKIENETDLHCKVVHLIRTFYPKALIVAGLGENQDTPSKRIGSWKKGYKLNYHKD</sequence>
<evidence type="ECO:0000313" key="3">
    <source>
        <dbReference type="Proteomes" id="UP001159427"/>
    </source>
</evidence>
<reference evidence="2 3" key="1">
    <citation type="submission" date="2022-05" db="EMBL/GenBank/DDBJ databases">
        <authorList>
            <consortium name="Genoscope - CEA"/>
            <person name="William W."/>
        </authorList>
    </citation>
    <scope>NUCLEOTIDE SEQUENCE [LARGE SCALE GENOMIC DNA]</scope>
</reference>
<accession>A0ABN8LJ82</accession>
<feature type="non-terminal residue" evidence="2">
    <location>
        <position position="1"/>
    </location>
</feature>
<dbReference type="InterPro" id="IPR003497">
    <property type="entry name" value="BRO_N_domain"/>
</dbReference>
<evidence type="ECO:0000259" key="1">
    <source>
        <dbReference type="PROSITE" id="PS51750"/>
    </source>
</evidence>
<dbReference type="Proteomes" id="UP001159427">
    <property type="component" value="Unassembled WGS sequence"/>
</dbReference>
<name>A0ABN8LJ82_9CNID</name>
<dbReference type="PROSITE" id="PS51750">
    <property type="entry name" value="BRO_N"/>
    <property type="match status" value="1"/>
</dbReference>
<protein>
    <recommendedName>
        <fullName evidence="1">Bro-N domain-containing protein</fullName>
    </recommendedName>
</protein>
<comment type="caution">
    <text evidence="2">The sequence shown here is derived from an EMBL/GenBank/DDBJ whole genome shotgun (WGS) entry which is preliminary data.</text>
</comment>
<evidence type="ECO:0000313" key="2">
    <source>
        <dbReference type="EMBL" id="CAH3017130.1"/>
    </source>
</evidence>
<feature type="domain" description="Bro-N" evidence="1">
    <location>
        <begin position="1"/>
        <end position="59"/>
    </location>
</feature>
<organism evidence="2 3">
    <name type="scientific">Porites evermanni</name>
    <dbReference type="NCBI Taxonomy" id="104178"/>
    <lineage>
        <taxon>Eukaryota</taxon>
        <taxon>Metazoa</taxon>
        <taxon>Cnidaria</taxon>
        <taxon>Anthozoa</taxon>
        <taxon>Hexacorallia</taxon>
        <taxon>Scleractinia</taxon>
        <taxon>Fungiina</taxon>
        <taxon>Poritidae</taxon>
        <taxon>Porites</taxon>
    </lineage>
</organism>